<dbReference type="AlphaFoldDB" id="A0A1Z5YR20"/>
<evidence type="ECO:0000313" key="1">
    <source>
        <dbReference type="EMBL" id="OUI97734.1"/>
    </source>
</evidence>
<evidence type="ECO:0000313" key="2">
    <source>
        <dbReference type="Proteomes" id="UP000196086"/>
    </source>
</evidence>
<sequence length="179" mass="21618">MSIFEDKSMKNFIDSLYLWSSYIDEGFFHNINEKIYNDYISWKIPLPFDLLEDKIENKSIRGICVERMIWKLYIIATENKELKKKFSFFRPYCLITEPNFFGSEVGVFFSEKKLQDFLFRNINTKNYKEKTKEIKGNLSEKYNVIVPSFFSYKYFSHDIQDCDDDIAYHGGFHFLSYKY</sequence>
<proteinExistence type="predicted"/>
<reference evidence="1 2" key="1">
    <citation type="submission" date="2014-06" db="EMBL/GenBank/DDBJ databases">
        <authorList>
            <person name="Ju J."/>
            <person name="Zhang J."/>
        </authorList>
    </citation>
    <scope>NUCLEOTIDE SEQUENCE [LARGE SCALE GENOMIC DNA]</scope>
    <source>
        <strain evidence="1 2">DsW_47</strain>
    </source>
</reference>
<dbReference type="EMBL" id="JOMQ01000120">
    <property type="protein sequence ID" value="OUI97734.1"/>
    <property type="molecule type" value="Genomic_DNA"/>
</dbReference>
<gene>
    <name evidence="1" type="ORF">HK14_02000</name>
</gene>
<accession>A0A1Z5YR20</accession>
<comment type="caution">
    <text evidence="1">The sequence shown here is derived from an EMBL/GenBank/DDBJ whole genome shotgun (WGS) entry which is preliminary data.</text>
</comment>
<protein>
    <submittedName>
        <fullName evidence="1">Uncharacterized protein</fullName>
    </submittedName>
</protein>
<dbReference type="Pfam" id="PF13079">
    <property type="entry name" value="DUF3916"/>
    <property type="match status" value="1"/>
</dbReference>
<dbReference type="InterPro" id="IPR025075">
    <property type="entry name" value="DUF3916"/>
</dbReference>
<organism evidence="1 2">
    <name type="scientific">Acetobacter cibinongensis</name>
    <dbReference type="NCBI Taxonomy" id="146475"/>
    <lineage>
        <taxon>Bacteria</taxon>
        <taxon>Pseudomonadati</taxon>
        <taxon>Pseudomonadota</taxon>
        <taxon>Alphaproteobacteria</taxon>
        <taxon>Acetobacterales</taxon>
        <taxon>Acetobacteraceae</taxon>
        <taxon>Acetobacter</taxon>
    </lineage>
</organism>
<dbReference type="Proteomes" id="UP000196086">
    <property type="component" value="Unassembled WGS sequence"/>
</dbReference>
<dbReference type="RefSeq" id="WP_086652359.1">
    <property type="nucleotide sequence ID" value="NZ_JOMQ01000120.1"/>
</dbReference>
<name>A0A1Z5YR20_9PROT</name>